<dbReference type="NCBIfam" id="NF033859">
    <property type="entry name" value="SMEK_N"/>
    <property type="match status" value="1"/>
</dbReference>
<dbReference type="InterPro" id="IPR047740">
    <property type="entry name" value="SMEK_dom"/>
</dbReference>
<dbReference type="PANTHER" id="PTHR45641:SF19">
    <property type="entry name" value="NEPHROCYSTIN-3"/>
    <property type="match status" value="1"/>
</dbReference>
<evidence type="ECO:0000259" key="5">
    <source>
        <dbReference type="Pfam" id="PF21941"/>
    </source>
</evidence>
<dbReference type="Pfam" id="PF21941">
    <property type="entry name" value="SMEK_N"/>
    <property type="match status" value="1"/>
</dbReference>
<sequence>MEIIKSDFIRDKLSYIESKVKNDTKQKLYGMHVTAEYIFMNILNDVYGWKLINANDEKSNFPAIDLIDTSNDIVIQVTFEITAKKVRDDTIDKFHKLVKIDEYKKYADYKIKMFYIKSKPNFSDKILEEFKEKGMFPSDLLGIEDINSKVCEDPKIATKVFETLCDIFHDNVCNSHIPQNLTTKLGKSTIIGRKVELKDIEDRLNSSKALVLHGIGGMGKSTIAGYYLHQHKNEFDYYGFFEGLDEFINELERALKLNIEQGQDRLSIILHELTKLNGNKFLVIDNIQELTENKKIIKKILDLKEHDGFQILLTSREEIEDIDKYTIDTLSMRDAKELFNSIYKVEDEILLEDILEYLDCHAFFVEKTAMSIKKTLTPQMIRDKFENGEFSKVSVKRKESFNTYLNQLYTLDALDEEETLMLKQLSILPSIEIEFSFLQEMFSREDSDFEELLDYLCEQGWLIKNDESYKLHQIIKEFLLANYAPCFEEIEGIVDSFNQFLKDSVDVHIALAYRNKIIYFISLLQVSERMKFIKEKTAMLFRDTSNIYYNLGNHKEAFPLMHKAISMFKVLFGDEHLSTAICYNNLGLLYFSIGKSIKAKELYEISLQLTEGLPNKEDKYIASIYNNLGEVDRVLGLYDGAENHFLKALELDGKLLEKNQINIAKIYNNLGEVYRQKVQYETAHDYYMKSLKINEDIFTVYHPIIATNYNNLGLLYSDMEQEEDAERCYYKALEINYKIWGERHTSVAMSANNLAGHFYKRELYDKAIELYFKALVINEEILGVEHHVTIMNIANLAEVYRCKKIYRKAEYFYFEALVLYKKIWGEEHLDIASIYHNLGRLYFDLKDLKKSYEYMSNAYKMRKSFLVNNHPLVLQSIQSLKIIDKALVTVAKNTKNAVENQNE</sequence>
<keyword evidence="2 3" id="KW-0802">TPR repeat</keyword>
<dbReference type="Pfam" id="PF13401">
    <property type="entry name" value="AAA_22"/>
    <property type="match status" value="1"/>
</dbReference>
<dbReference type="SMART" id="SM00028">
    <property type="entry name" value="TPR"/>
    <property type="match status" value="7"/>
</dbReference>
<dbReference type="Pfam" id="PF13424">
    <property type="entry name" value="TPR_12"/>
    <property type="match status" value="3"/>
</dbReference>
<dbReference type="PANTHER" id="PTHR45641">
    <property type="entry name" value="TETRATRICOPEPTIDE REPEAT PROTEIN (AFU_ORTHOLOGUE AFUA_6G03870)"/>
    <property type="match status" value="1"/>
</dbReference>
<evidence type="ECO:0000313" key="6">
    <source>
        <dbReference type="EMBL" id="CAA6814885.1"/>
    </source>
</evidence>
<feature type="domain" description="ORC1/DEAH AAA+ ATPase" evidence="4">
    <location>
        <begin position="207"/>
        <end position="321"/>
    </location>
</feature>
<reference evidence="6" key="1">
    <citation type="submission" date="2020-01" db="EMBL/GenBank/DDBJ databases">
        <authorList>
            <person name="Meier V. D."/>
            <person name="Meier V D."/>
        </authorList>
    </citation>
    <scope>NUCLEOTIDE SEQUENCE</scope>
    <source>
        <strain evidence="6">HLG_WM_MAG_05</strain>
    </source>
</reference>
<proteinExistence type="predicted"/>
<accession>A0A6S6TIN3</accession>
<feature type="repeat" description="TPR" evidence="3">
    <location>
        <begin position="706"/>
        <end position="739"/>
    </location>
</feature>
<dbReference type="InterPro" id="IPR027417">
    <property type="entry name" value="P-loop_NTPase"/>
</dbReference>
<dbReference type="PROSITE" id="PS50005">
    <property type="entry name" value="TPR"/>
    <property type="match status" value="4"/>
</dbReference>
<dbReference type="InterPro" id="IPR019734">
    <property type="entry name" value="TPR_rpt"/>
</dbReference>
<dbReference type="SUPFAM" id="SSF52540">
    <property type="entry name" value="P-loop containing nucleoside triphosphate hydrolases"/>
    <property type="match status" value="1"/>
</dbReference>
<evidence type="ECO:0000256" key="2">
    <source>
        <dbReference type="ARBA" id="ARBA00022803"/>
    </source>
</evidence>
<evidence type="ECO:0000256" key="1">
    <source>
        <dbReference type="ARBA" id="ARBA00022737"/>
    </source>
</evidence>
<organism evidence="6">
    <name type="scientific">uncultured Sulfurovum sp</name>
    <dbReference type="NCBI Taxonomy" id="269237"/>
    <lineage>
        <taxon>Bacteria</taxon>
        <taxon>Pseudomonadati</taxon>
        <taxon>Campylobacterota</taxon>
        <taxon>Epsilonproteobacteria</taxon>
        <taxon>Campylobacterales</taxon>
        <taxon>Sulfurovaceae</taxon>
        <taxon>Sulfurovum</taxon>
        <taxon>environmental samples</taxon>
    </lineage>
</organism>
<keyword evidence="1" id="KW-0677">Repeat</keyword>
<evidence type="ECO:0000256" key="3">
    <source>
        <dbReference type="PROSITE-ProRule" id="PRU00339"/>
    </source>
</evidence>
<dbReference type="AlphaFoldDB" id="A0A6S6TIN3"/>
<name>A0A6S6TIN3_9BACT</name>
<dbReference type="InterPro" id="IPR049945">
    <property type="entry name" value="AAA_22"/>
</dbReference>
<dbReference type="Gene3D" id="1.25.40.10">
    <property type="entry name" value="Tetratricopeptide repeat domain"/>
    <property type="match status" value="2"/>
</dbReference>
<dbReference type="GO" id="GO:0016887">
    <property type="term" value="F:ATP hydrolysis activity"/>
    <property type="evidence" value="ECO:0007669"/>
    <property type="project" value="InterPro"/>
</dbReference>
<protein>
    <submittedName>
        <fullName evidence="6">Uncharacterized protein</fullName>
    </submittedName>
</protein>
<feature type="repeat" description="TPR" evidence="3">
    <location>
        <begin position="832"/>
        <end position="865"/>
    </location>
</feature>
<dbReference type="InterPro" id="IPR011990">
    <property type="entry name" value="TPR-like_helical_dom_sf"/>
</dbReference>
<dbReference type="EMBL" id="CACVAU010000044">
    <property type="protein sequence ID" value="CAA6814885.1"/>
    <property type="molecule type" value="Genomic_DNA"/>
</dbReference>
<feature type="domain" description="SMEK" evidence="5">
    <location>
        <begin position="9"/>
        <end position="146"/>
    </location>
</feature>
<evidence type="ECO:0000259" key="4">
    <source>
        <dbReference type="Pfam" id="PF13401"/>
    </source>
</evidence>
<gene>
    <name evidence="6" type="ORF">HELGO_WM4303</name>
</gene>
<dbReference type="SUPFAM" id="SSF48452">
    <property type="entry name" value="TPR-like"/>
    <property type="match status" value="2"/>
</dbReference>
<feature type="repeat" description="TPR" evidence="3">
    <location>
        <begin position="664"/>
        <end position="697"/>
    </location>
</feature>
<dbReference type="Pfam" id="PF13181">
    <property type="entry name" value="TPR_8"/>
    <property type="match status" value="2"/>
</dbReference>
<feature type="repeat" description="TPR" evidence="3">
    <location>
        <begin position="622"/>
        <end position="655"/>
    </location>
</feature>
<dbReference type="Gene3D" id="3.40.50.300">
    <property type="entry name" value="P-loop containing nucleotide triphosphate hydrolases"/>
    <property type="match status" value="1"/>
</dbReference>